<dbReference type="GO" id="GO:0031267">
    <property type="term" value="F:small GTPase binding"/>
    <property type="evidence" value="ECO:0007669"/>
    <property type="project" value="TreeGrafter"/>
</dbReference>
<dbReference type="OrthoDB" id="159449at2759"/>
<evidence type="ECO:0000256" key="4">
    <source>
        <dbReference type="SAM" id="MobiDB-lite"/>
    </source>
</evidence>
<reference evidence="6" key="1">
    <citation type="submission" date="2021-06" db="EMBL/GenBank/DDBJ databases">
        <authorList>
            <person name="Kallberg Y."/>
            <person name="Tangrot J."/>
            <person name="Rosling A."/>
        </authorList>
    </citation>
    <scope>NUCLEOTIDE SEQUENCE</scope>
    <source>
        <strain evidence="6">FL130A</strain>
    </source>
</reference>
<feature type="compositionally biased region" description="Low complexity" evidence="4">
    <location>
        <begin position="814"/>
        <end position="833"/>
    </location>
</feature>
<evidence type="ECO:0000256" key="3">
    <source>
        <dbReference type="SAM" id="Coils"/>
    </source>
</evidence>
<name>A0A9N9EI50_9GLOM</name>
<feature type="non-terminal residue" evidence="6">
    <location>
        <position position="1114"/>
    </location>
</feature>
<feature type="coiled-coil region" evidence="3">
    <location>
        <begin position="863"/>
        <end position="970"/>
    </location>
</feature>
<sequence length="1114" mass="124831">LPHIDKVQDVQATLDTKVVERANKEDISLISNESELNITLTKEESNEVVSNSSKDVVLPLEQNENSLQSEEADFNKEASPNIELLVTESNEMETVQLTEHEETSVELDIVPNEPSNSKGDLLNRRPFAPTQLNLEFKKDDSPTSPKDANPIKNLPLRVINQTSPTQPLISPKIMELRRSESFHSTANQKADDSSVIPVNTLSVDTNLARNPTTVSTLTPKSRRWALARGVIKSASILGALPKGEQVDKELLARLEHENSQLPPQNSAEFLLARLEKQNELLDNDPKSVCIQSNVLKANLETVQSLIDDITSPTTDVFNLDHHNEEDDNTPTTDWEFWTALIQDYTGVAARLPHLLAAKIQQGVPATLRGLIWQSMCQASSTYLETMYSQLLVESSPYDRIIQRDLARTFPHIEMFKEEGGQGQTMLWNVLKAYSLYDPLVGYCQGLGFLVGPLLMNMNEAQAFSVFVRLMETYDMRSMFTLNMEGLQLRLYQFSSLLSQILPKLHAHFQHHAVHAAMFASQWFLSLFAYTYPLPLVLRIYDVVFAEGAPETIMRVAIALLQRNEEKLLEMGEFEDLLDFLTTRLYESYDNKPTGLIKDAMGLSSVITKAKLDELSGSYLKELEEQKKRAEELVAVRFQGRFGRASKDNNKKTVEKPTKPKSPSSAMLHQQIEDLVTALSELQKEHADITEQLVNIKMEKMDLVTEVESLRSRVRDLEKEKKRMSTASSLLSIDSAIASNYDGITTSRRGSAASGSSLAILSLQSEDIDSTPRQSTEVKSKRATAPLPTNVDPADMSKLRRVSAPSFVTDSRGFNTTSSSSSASNSTCNTSPTTEISEFDAIDLSSDSQKLEVSSNESAITEELIQVKMEKFELMQENDELQKRIEELQLSLNESLDNQETLQEKNVFLRQEIERLDEEAATAVYQQQTMEKDVKEYKELKLENVKIHNENENLKTQVEALEEKVKLLQDIIPNDFAGNLPATNTQDRSYRRVSFMGLFGGAVAATTPKPVNVGANSESNRSSLNGSPTNESDYALVCRGDCEMAKKVEEMELIINEFKLRLTESEEARESMSSQLDGLRMLINGFSEDLPETLPLPPKSPLLTPITPINSRDSQ</sequence>
<dbReference type="PROSITE" id="PS50086">
    <property type="entry name" value="TBC_RABGAP"/>
    <property type="match status" value="1"/>
</dbReference>
<feature type="region of interest" description="Disordered" evidence="4">
    <location>
        <begin position="645"/>
        <end position="666"/>
    </location>
</feature>
<keyword evidence="7" id="KW-1185">Reference proteome</keyword>
<evidence type="ECO:0000313" key="6">
    <source>
        <dbReference type="EMBL" id="CAG8675032.1"/>
    </source>
</evidence>
<gene>
    <name evidence="6" type="ORF">ALEPTO_LOCUS10705</name>
</gene>
<evidence type="ECO:0000313" key="7">
    <source>
        <dbReference type="Proteomes" id="UP000789508"/>
    </source>
</evidence>
<feature type="compositionally biased region" description="Basic and acidic residues" evidence="4">
    <location>
        <begin position="645"/>
        <end position="657"/>
    </location>
</feature>
<dbReference type="PANTHER" id="PTHR47219:SF9">
    <property type="entry name" value="GTPASE ACTIVATING PROTEIN AND CENTROSOME-ASSOCIATED, ISOFORM B"/>
    <property type="match status" value="1"/>
</dbReference>
<dbReference type="GO" id="GO:0005096">
    <property type="term" value="F:GTPase activator activity"/>
    <property type="evidence" value="ECO:0007669"/>
    <property type="project" value="UniProtKB-KW"/>
</dbReference>
<feature type="region of interest" description="Disordered" evidence="4">
    <location>
        <begin position="764"/>
        <end position="833"/>
    </location>
</feature>
<dbReference type="SMART" id="SM00164">
    <property type="entry name" value="TBC"/>
    <property type="match status" value="1"/>
</dbReference>
<proteinExistence type="predicted"/>
<dbReference type="Proteomes" id="UP000789508">
    <property type="component" value="Unassembled WGS sequence"/>
</dbReference>
<accession>A0A9N9EI50</accession>
<feature type="compositionally biased region" description="Polar residues" evidence="4">
    <location>
        <begin position="1013"/>
        <end position="1029"/>
    </location>
</feature>
<feature type="non-terminal residue" evidence="6">
    <location>
        <position position="1"/>
    </location>
</feature>
<dbReference type="AlphaFoldDB" id="A0A9N9EI50"/>
<dbReference type="InterPro" id="IPR050302">
    <property type="entry name" value="Rab_GAP_TBC_domain"/>
</dbReference>
<dbReference type="Gene3D" id="1.10.8.270">
    <property type="entry name" value="putative rabgap domain of human tbc1 domain family member 14 like domains"/>
    <property type="match status" value="1"/>
</dbReference>
<dbReference type="Pfam" id="PF23436">
    <property type="entry name" value="RabGap-TBC_2"/>
    <property type="match status" value="1"/>
</dbReference>
<evidence type="ECO:0000256" key="1">
    <source>
        <dbReference type="ARBA" id="ARBA00022468"/>
    </source>
</evidence>
<dbReference type="FunFam" id="1.10.8.270:FF:000001">
    <property type="entry name" value="TBC1 domain family member 1"/>
    <property type="match status" value="1"/>
</dbReference>
<comment type="caution">
    <text evidence="6">The sequence shown here is derived from an EMBL/GenBank/DDBJ whole genome shotgun (WGS) entry which is preliminary data.</text>
</comment>
<protein>
    <submittedName>
        <fullName evidence="6">14006_t:CDS:1</fullName>
    </submittedName>
</protein>
<evidence type="ECO:0000259" key="5">
    <source>
        <dbReference type="PROSITE" id="PS50086"/>
    </source>
</evidence>
<dbReference type="EMBL" id="CAJVPS010013101">
    <property type="protein sequence ID" value="CAG8675032.1"/>
    <property type="molecule type" value="Genomic_DNA"/>
</dbReference>
<keyword evidence="1" id="KW-0343">GTPase activation</keyword>
<feature type="region of interest" description="Disordered" evidence="4">
    <location>
        <begin position="1091"/>
        <end position="1114"/>
    </location>
</feature>
<feature type="domain" description="Rab-GAP TBC" evidence="5">
    <location>
        <begin position="362"/>
        <end position="547"/>
    </location>
</feature>
<dbReference type="Gene3D" id="1.10.10.750">
    <property type="entry name" value="Ypt/Rab-GAP domain of gyp1p, domain 1"/>
    <property type="match status" value="1"/>
</dbReference>
<dbReference type="SUPFAM" id="SSF47923">
    <property type="entry name" value="Ypt/Rab-GAP domain of gyp1p"/>
    <property type="match status" value="2"/>
</dbReference>
<evidence type="ECO:0000256" key="2">
    <source>
        <dbReference type="ARBA" id="ARBA00023054"/>
    </source>
</evidence>
<dbReference type="FunFam" id="1.10.472.80:FF:000027">
    <property type="entry name" value="GTPase activating protein (Evi5)"/>
    <property type="match status" value="1"/>
</dbReference>
<dbReference type="InterPro" id="IPR035969">
    <property type="entry name" value="Rab-GAP_TBC_sf"/>
</dbReference>
<dbReference type="PANTHER" id="PTHR47219">
    <property type="entry name" value="RAB GTPASE-ACTIVATING PROTEIN 1-LIKE"/>
    <property type="match status" value="1"/>
</dbReference>
<dbReference type="InterPro" id="IPR000195">
    <property type="entry name" value="Rab-GAP-TBC_dom"/>
</dbReference>
<organism evidence="6 7">
    <name type="scientific">Ambispora leptoticha</name>
    <dbReference type="NCBI Taxonomy" id="144679"/>
    <lineage>
        <taxon>Eukaryota</taxon>
        <taxon>Fungi</taxon>
        <taxon>Fungi incertae sedis</taxon>
        <taxon>Mucoromycota</taxon>
        <taxon>Glomeromycotina</taxon>
        <taxon>Glomeromycetes</taxon>
        <taxon>Archaeosporales</taxon>
        <taxon>Ambisporaceae</taxon>
        <taxon>Ambispora</taxon>
    </lineage>
</organism>
<dbReference type="FunFam" id="1.10.10.750:FF:000003">
    <property type="entry name" value="GTPase activating protein (Evi5)"/>
    <property type="match status" value="1"/>
</dbReference>
<keyword evidence="2 3" id="KW-0175">Coiled coil</keyword>
<feature type="region of interest" description="Disordered" evidence="4">
    <location>
        <begin position="1009"/>
        <end position="1029"/>
    </location>
</feature>
<dbReference type="Gene3D" id="1.10.472.80">
    <property type="entry name" value="Ypt/Rab-GAP domain of gyp1p, domain 3"/>
    <property type="match status" value="1"/>
</dbReference>